<dbReference type="Gene3D" id="1.25.40.10">
    <property type="entry name" value="Tetratricopeptide repeat domain"/>
    <property type="match status" value="1"/>
</dbReference>
<dbReference type="PANTHER" id="PTHR30329:SF21">
    <property type="entry name" value="LIPOPROTEIN YIAD-RELATED"/>
    <property type="match status" value="1"/>
</dbReference>
<evidence type="ECO:0000313" key="9">
    <source>
        <dbReference type="Proteomes" id="UP000837932"/>
    </source>
</evidence>
<evidence type="ECO:0000256" key="2">
    <source>
        <dbReference type="ARBA" id="ARBA00023136"/>
    </source>
</evidence>
<evidence type="ECO:0000256" key="6">
    <source>
        <dbReference type="SAM" id="Phobius"/>
    </source>
</evidence>
<dbReference type="SUPFAM" id="SSF48452">
    <property type="entry name" value="TPR-like"/>
    <property type="match status" value="1"/>
</dbReference>
<dbReference type="Gene3D" id="3.30.1330.60">
    <property type="entry name" value="OmpA-like domain"/>
    <property type="match status" value="1"/>
</dbReference>
<evidence type="ECO:0000256" key="3">
    <source>
        <dbReference type="ARBA" id="ARBA00023237"/>
    </source>
</evidence>
<dbReference type="PROSITE" id="PS51123">
    <property type="entry name" value="OMPA_2"/>
    <property type="match status" value="1"/>
</dbReference>
<gene>
    <name evidence="8" type="primary">pal_1</name>
    <name evidence="8" type="ORF">EMA8858_00002</name>
</gene>
<dbReference type="InterPro" id="IPR006664">
    <property type="entry name" value="OMP_bac"/>
</dbReference>
<accession>A0ABN8EM14</accession>
<evidence type="ECO:0000313" key="8">
    <source>
        <dbReference type="EMBL" id="CAH0993897.1"/>
    </source>
</evidence>
<dbReference type="CDD" id="cd07185">
    <property type="entry name" value="OmpA_C-like"/>
    <property type="match status" value="1"/>
</dbReference>
<dbReference type="InterPro" id="IPR036737">
    <property type="entry name" value="OmpA-like_sf"/>
</dbReference>
<dbReference type="PANTHER" id="PTHR30329">
    <property type="entry name" value="STATOR ELEMENT OF FLAGELLAR MOTOR COMPLEX"/>
    <property type="match status" value="1"/>
</dbReference>
<sequence>MIFVNRSLLFISRSSYSVKMLLKRFIIFIYLATANFVLFAQNPSKVFQKANTQFETLGYAKAIELYESALKKTKGATDDEIVKAKINLALSYKLVKDYANAERAFRDVLSANPILKGDDIKAYRHFAQVLSSNGKYPEANIYWQKFNELQEQDKRGVEFIKLNSNREALERNAGSYKIEYVGINSSSADFSPVYYKKGLVFVSGRSANSAIRRVFNWDASSFLDLFYLDDLKALGTDNGGASAIGSSSQSAAKTPSTSKKLGNDYYTPPTANDTKTVGRKGNEYITGSKDLDYEENPTIPTEKFSKSINSKYHEGPCAFFHDGSKIVFTRNSQSGGGGIFGKKNNAAINRLKLYIAEYEDNDWRKIKEIPFNSNDYSCGHPTLTIDDKIMYFVSDMPGGYGGTDIWMTRYNNGQWTKPQNLGGTVNTRGNEMFPFIDERGNLYFSSDGHPGLGDLDIFFIPMNTATAMPSGKVRNIGAPLNSNKDDFGIITDSERQTGFISSNRKRGGTDDDIYKFTRLGTLYGCRELVVNIYDNETKKPFDRIRFEYEIKGNTSSRESAITSNLGTIKLCLEADNDFNFLVKQNGYQPETVNFSNKEASDYESSKLDIYLKKEIIVVDKNKKNKVVETQKEADVLVSRRNGNAVSTIFRGIVTAGKDSTPIAGVLIKFTNQCTGVTQEMTTGADGSYEFKRELNCDYILESFKENFGKSTELVAKVEEKRSIINIFRKKTPVINTGSLFDTKLYKVGDVVKLDNIYYDSESYKIRKDAARELEKLVLTMQKNPNMIIEIRSHTDTRGNALDNLSLSQRRANEVVDFLAQKGVAKNRMRGVGKGESEPVNGCGDGMQCTEAEHQRNRRTEFKILSIERK</sequence>
<dbReference type="Proteomes" id="UP000837932">
    <property type="component" value="Unassembled WGS sequence"/>
</dbReference>
<organism evidence="8 9">
    <name type="scientific">Emticicia aquatica</name>
    <dbReference type="NCBI Taxonomy" id="1681835"/>
    <lineage>
        <taxon>Bacteria</taxon>
        <taxon>Pseudomonadati</taxon>
        <taxon>Bacteroidota</taxon>
        <taxon>Cytophagia</taxon>
        <taxon>Cytophagales</taxon>
        <taxon>Leadbetterellaceae</taxon>
        <taxon>Emticicia</taxon>
    </lineage>
</organism>
<feature type="domain" description="OmpA-like" evidence="7">
    <location>
        <begin position="745"/>
        <end position="867"/>
    </location>
</feature>
<dbReference type="PRINTS" id="PR01021">
    <property type="entry name" value="OMPADOMAIN"/>
</dbReference>
<reference evidence="8" key="1">
    <citation type="submission" date="2021-12" db="EMBL/GenBank/DDBJ databases">
        <authorList>
            <person name="Rodrigo-Torres L."/>
            <person name="Arahal R. D."/>
            <person name="Lucena T."/>
        </authorList>
    </citation>
    <scope>NUCLEOTIDE SEQUENCE</scope>
    <source>
        <strain evidence="8">CECT 8858</strain>
    </source>
</reference>
<keyword evidence="9" id="KW-1185">Reference proteome</keyword>
<dbReference type="SUPFAM" id="SSF103088">
    <property type="entry name" value="OmpA-like"/>
    <property type="match status" value="1"/>
</dbReference>
<feature type="region of interest" description="Disordered" evidence="5">
    <location>
        <begin position="241"/>
        <end position="281"/>
    </location>
</feature>
<feature type="compositionally biased region" description="Low complexity" evidence="5">
    <location>
        <begin position="241"/>
        <end position="252"/>
    </location>
</feature>
<dbReference type="InterPro" id="IPR006665">
    <property type="entry name" value="OmpA-like"/>
</dbReference>
<keyword evidence="2 4" id="KW-0472">Membrane</keyword>
<dbReference type="Pfam" id="PF00691">
    <property type="entry name" value="OmpA"/>
    <property type="match status" value="1"/>
</dbReference>
<name>A0ABN8EM14_9BACT</name>
<feature type="transmembrane region" description="Helical" evidence="6">
    <location>
        <begin position="21"/>
        <end position="40"/>
    </location>
</feature>
<keyword evidence="6" id="KW-1133">Transmembrane helix</keyword>
<dbReference type="SUPFAM" id="SSF82171">
    <property type="entry name" value="DPP6 N-terminal domain-like"/>
    <property type="match status" value="1"/>
</dbReference>
<evidence type="ECO:0000256" key="1">
    <source>
        <dbReference type="ARBA" id="ARBA00004442"/>
    </source>
</evidence>
<proteinExistence type="predicted"/>
<keyword evidence="8" id="KW-0449">Lipoprotein</keyword>
<dbReference type="SUPFAM" id="SSF49478">
    <property type="entry name" value="Cna protein B-type domain"/>
    <property type="match status" value="1"/>
</dbReference>
<comment type="subcellular location">
    <subcellularLocation>
        <location evidence="1">Cell outer membrane</location>
    </subcellularLocation>
</comment>
<dbReference type="InterPro" id="IPR011990">
    <property type="entry name" value="TPR-like_helical_dom_sf"/>
</dbReference>
<protein>
    <submittedName>
        <fullName evidence="8">Peptidoglycan-associated lipoprotein</fullName>
    </submittedName>
</protein>
<comment type="caution">
    <text evidence="8">The sequence shown here is derived from an EMBL/GenBank/DDBJ whole genome shotgun (WGS) entry which is preliminary data.</text>
</comment>
<keyword evidence="3" id="KW-0998">Cell outer membrane</keyword>
<dbReference type="EMBL" id="CAKLPY010000001">
    <property type="protein sequence ID" value="CAH0993897.1"/>
    <property type="molecule type" value="Genomic_DNA"/>
</dbReference>
<keyword evidence="6" id="KW-0812">Transmembrane</keyword>
<evidence type="ECO:0000259" key="7">
    <source>
        <dbReference type="PROSITE" id="PS51123"/>
    </source>
</evidence>
<evidence type="ECO:0000256" key="4">
    <source>
        <dbReference type="PROSITE-ProRule" id="PRU00473"/>
    </source>
</evidence>
<dbReference type="InterPro" id="IPR050330">
    <property type="entry name" value="Bact_OuterMem_StrucFunc"/>
</dbReference>
<evidence type="ECO:0000256" key="5">
    <source>
        <dbReference type="SAM" id="MobiDB-lite"/>
    </source>
</evidence>